<dbReference type="Proteomes" id="UP000324222">
    <property type="component" value="Unassembled WGS sequence"/>
</dbReference>
<reference evidence="1 2" key="1">
    <citation type="submission" date="2019-05" db="EMBL/GenBank/DDBJ databases">
        <title>Another draft genome of Portunus trituberculatus and its Hox gene families provides insights of decapod evolution.</title>
        <authorList>
            <person name="Jeong J.-H."/>
            <person name="Song I."/>
            <person name="Kim S."/>
            <person name="Choi T."/>
            <person name="Kim D."/>
            <person name="Ryu S."/>
            <person name="Kim W."/>
        </authorList>
    </citation>
    <scope>NUCLEOTIDE SEQUENCE [LARGE SCALE GENOMIC DNA]</scope>
    <source>
        <tissue evidence="1">Muscle</tissue>
    </source>
</reference>
<keyword evidence="2" id="KW-1185">Reference proteome</keyword>
<dbReference type="EMBL" id="VSRR010007705">
    <property type="protein sequence ID" value="MPC47376.1"/>
    <property type="molecule type" value="Genomic_DNA"/>
</dbReference>
<dbReference type="AlphaFoldDB" id="A0A5B7FPJ2"/>
<sequence length="115" mass="12938">MAQTALNAHDQTMHFFPHDTYTLHYTSFDTHNQQHLGPTQRSRPLHNTSLPYDIRSSLSTDTHLTTPPTARPHPFLHSTLTALYSFSPRFTSAISHQPSPVTLTATQPCPSRCNT</sequence>
<protein>
    <submittedName>
        <fullName evidence="1">Uncharacterized protein</fullName>
    </submittedName>
</protein>
<proteinExistence type="predicted"/>
<name>A0A5B7FPJ2_PORTR</name>
<evidence type="ECO:0000313" key="1">
    <source>
        <dbReference type="EMBL" id="MPC47376.1"/>
    </source>
</evidence>
<gene>
    <name evidence="1" type="ORF">E2C01_041120</name>
</gene>
<organism evidence="1 2">
    <name type="scientific">Portunus trituberculatus</name>
    <name type="common">Swimming crab</name>
    <name type="synonym">Neptunus trituberculatus</name>
    <dbReference type="NCBI Taxonomy" id="210409"/>
    <lineage>
        <taxon>Eukaryota</taxon>
        <taxon>Metazoa</taxon>
        <taxon>Ecdysozoa</taxon>
        <taxon>Arthropoda</taxon>
        <taxon>Crustacea</taxon>
        <taxon>Multicrustacea</taxon>
        <taxon>Malacostraca</taxon>
        <taxon>Eumalacostraca</taxon>
        <taxon>Eucarida</taxon>
        <taxon>Decapoda</taxon>
        <taxon>Pleocyemata</taxon>
        <taxon>Brachyura</taxon>
        <taxon>Eubrachyura</taxon>
        <taxon>Portunoidea</taxon>
        <taxon>Portunidae</taxon>
        <taxon>Portuninae</taxon>
        <taxon>Portunus</taxon>
    </lineage>
</organism>
<comment type="caution">
    <text evidence="1">The sequence shown here is derived from an EMBL/GenBank/DDBJ whole genome shotgun (WGS) entry which is preliminary data.</text>
</comment>
<accession>A0A5B7FPJ2</accession>
<evidence type="ECO:0000313" key="2">
    <source>
        <dbReference type="Proteomes" id="UP000324222"/>
    </source>
</evidence>